<dbReference type="EMBL" id="SMCP01000005">
    <property type="protein sequence ID" value="TCV87202.1"/>
    <property type="molecule type" value="Genomic_DNA"/>
</dbReference>
<name>A0A4R3Y6H3_9PAST</name>
<evidence type="ECO:0000313" key="3">
    <source>
        <dbReference type="Proteomes" id="UP000294619"/>
    </source>
</evidence>
<comment type="caution">
    <text evidence="2">The sequence shown here is derived from an EMBL/GenBank/DDBJ whole genome shotgun (WGS) entry which is preliminary data.</text>
</comment>
<sequence>MLNPPIPHQSELEMVSLEQLVPKDHLVRKIDKVIDFEFIRDEVADLYCHDNGRPAIDPVRLFKIMLLGYIFGIKSERQLVKEIEVNIAYRWFLKMTLTEKVA</sequence>
<dbReference type="PANTHER" id="PTHR35604">
    <property type="entry name" value="TRANSPOSASE INSH FOR INSERTION SEQUENCE ELEMENT IS5A-RELATED"/>
    <property type="match status" value="1"/>
</dbReference>
<feature type="domain" description="Transposase InsH N-terminal" evidence="1">
    <location>
        <begin position="16"/>
        <end position="101"/>
    </location>
</feature>
<evidence type="ECO:0000313" key="2">
    <source>
        <dbReference type="EMBL" id="TCV87202.1"/>
    </source>
</evidence>
<proteinExistence type="predicted"/>
<reference evidence="2 3" key="1">
    <citation type="submission" date="2019-03" db="EMBL/GenBank/DDBJ databases">
        <title>Genomic Encyclopedia of Type Strains, Phase IV (KMG-IV): sequencing the most valuable type-strain genomes for metagenomic binning, comparative biology and taxonomic classification.</title>
        <authorList>
            <person name="Goeker M."/>
        </authorList>
    </citation>
    <scope>NUCLEOTIDE SEQUENCE [LARGE SCALE GENOMIC DNA]</scope>
    <source>
        <strain evidence="2 3">DSM 28140</strain>
    </source>
</reference>
<dbReference type="AlphaFoldDB" id="A0A4R3Y6H3"/>
<dbReference type="PANTHER" id="PTHR35604:SF2">
    <property type="entry name" value="TRANSPOSASE INSH FOR INSERTION SEQUENCE ELEMENT IS5A-RELATED"/>
    <property type="match status" value="1"/>
</dbReference>
<dbReference type="InterPro" id="IPR008490">
    <property type="entry name" value="Transposase_InsH_N"/>
</dbReference>
<accession>A0A4R3Y6H3</accession>
<dbReference type="Pfam" id="PF05598">
    <property type="entry name" value="DUF772"/>
    <property type="match status" value="1"/>
</dbReference>
<evidence type="ECO:0000259" key="1">
    <source>
        <dbReference type="Pfam" id="PF05598"/>
    </source>
</evidence>
<organism evidence="2 3">
    <name type="scientific">Testudinibacter aquarius</name>
    <dbReference type="NCBI Taxonomy" id="1524974"/>
    <lineage>
        <taxon>Bacteria</taxon>
        <taxon>Pseudomonadati</taxon>
        <taxon>Pseudomonadota</taxon>
        <taxon>Gammaproteobacteria</taxon>
        <taxon>Pasteurellales</taxon>
        <taxon>Pasteurellaceae</taxon>
        <taxon>Testudinibacter</taxon>
    </lineage>
</organism>
<protein>
    <submittedName>
        <fullName evidence="2">Transposase-like protein DUF772</fullName>
    </submittedName>
</protein>
<gene>
    <name evidence="2" type="ORF">EDC16_105120</name>
</gene>
<dbReference type="Proteomes" id="UP000294619">
    <property type="component" value="Unassembled WGS sequence"/>
</dbReference>